<dbReference type="AlphaFoldDB" id="A0A1G4G7I2"/>
<name>A0A1G4G7I2_9BACT</name>
<protein>
    <submittedName>
        <fullName evidence="1">Uncharacterized protein</fullName>
    </submittedName>
</protein>
<dbReference type="STRING" id="1642646.ING2E5A_1643"/>
<evidence type="ECO:0000313" key="1">
    <source>
        <dbReference type="EMBL" id="SCM58075.1"/>
    </source>
</evidence>
<gene>
    <name evidence="1" type="ORF">ING2E5A_1643</name>
</gene>
<dbReference type="KEGG" id="pmuc:ING2E5A_1643"/>
<reference evidence="1 2" key="1">
    <citation type="submission" date="2016-08" db="EMBL/GenBank/DDBJ databases">
        <authorList>
            <person name="Seilhamer J.J."/>
        </authorList>
    </citation>
    <scope>NUCLEOTIDE SEQUENCE [LARGE SCALE GENOMIC DNA]</scope>
    <source>
        <strain evidence="1">ING2-E5A</strain>
    </source>
</reference>
<keyword evidence="2" id="KW-1185">Reference proteome</keyword>
<dbReference type="EMBL" id="LT608328">
    <property type="protein sequence ID" value="SCM58075.1"/>
    <property type="molecule type" value="Genomic_DNA"/>
</dbReference>
<evidence type="ECO:0000313" key="2">
    <source>
        <dbReference type="Proteomes" id="UP000178485"/>
    </source>
</evidence>
<accession>A0A1G4G7I2</accession>
<sequence length="56" mass="6498">MNKISIFQKNDLSLHSDFGSGYRICKNNGKRGRWFFEIVYIAEIAQLVEHNLAPEV</sequence>
<dbReference type="Proteomes" id="UP000178485">
    <property type="component" value="Chromosome i"/>
</dbReference>
<organism evidence="1 2">
    <name type="scientific">Petrimonas mucosa</name>
    <dbReference type="NCBI Taxonomy" id="1642646"/>
    <lineage>
        <taxon>Bacteria</taxon>
        <taxon>Pseudomonadati</taxon>
        <taxon>Bacteroidota</taxon>
        <taxon>Bacteroidia</taxon>
        <taxon>Bacteroidales</taxon>
        <taxon>Dysgonomonadaceae</taxon>
        <taxon>Petrimonas</taxon>
    </lineage>
</organism>
<proteinExistence type="predicted"/>